<feature type="domain" description="Tyr recombinase" evidence="3">
    <location>
        <begin position="178"/>
        <end position="376"/>
    </location>
</feature>
<evidence type="ECO:0000256" key="1">
    <source>
        <dbReference type="ARBA" id="ARBA00022908"/>
    </source>
</evidence>
<gene>
    <name evidence="4" type="ORF">G3A44_01065</name>
</gene>
<dbReference type="PANTHER" id="PTHR30349">
    <property type="entry name" value="PHAGE INTEGRASE-RELATED"/>
    <property type="match status" value="1"/>
</dbReference>
<dbReference type="InterPro" id="IPR013762">
    <property type="entry name" value="Integrase-like_cat_sf"/>
</dbReference>
<evidence type="ECO:0000256" key="2">
    <source>
        <dbReference type="ARBA" id="ARBA00023172"/>
    </source>
</evidence>
<dbReference type="Proteomes" id="UP000484255">
    <property type="component" value="Unassembled WGS sequence"/>
</dbReference>
<dbReference type="InterPro" id="IPR050090">
    <property type="entry name" value="Tyrosine_recombinase_XerCD"/>
</dbReference>
<keyword evidence="1" id="KW-0229">DNA integration</keyword>
<name>A0A7C9TGI8_9BURK</name>
<dbReference type="AlphaFoldDB" id="A0A7C9TGI8"/>
<dbReference type="Gene3D" id="1.10.443.10">
    <property type="entry name" value="Intergrase catalytic core"/>
    <property type="match status" value="1"/>
</dbReference>
<dbReference type="InterPro" id="IPR002104">
    <property type="entry name" value="Integrase_catalytic"/>
</dbReference>
<dbReference type="PANTHER" id="PTHR30349:SF94">
    <property type="entry name" value="INTEGRASE_RECOMBINASE HI_1414-RELATED"/>
    <property type="match status" value="1"/>
</dbReference>
<dbReference type="GO" id="GO:0015074">
    <property type="term" value="P:DNA integration"/>
    <property type="evidence" value="ECO:0007669"/>
    <property type="project" value="UniProtKB-KW"/>
</dbReference>
<dbReference type="SUPFAM" id="SSF56349">
    <property type="entry name" value="DNA breaking-rejoining enzymes"/>
    <property type="match status" value="1"/>
</dbReference>
<dbReference type="EMBL" id="JAAGOH010000001">
    <property type="protein sequence ID" value="NDY89779.1"/>
    <property type="molecule type" value="Genomic_DNA"/>
</dbReference>
<keyword evidence="2" id="KW-0233">DNA recombination</keyword>
<comment type="caution">
    <text evidence="4">The sequence shown here is derived from an EMBL/GenBank/DDBJ whole genome shotgun (WGS) entry which is preliminary data.</text>
</comment>
<dbReference type="GO" id="GO:0003677">
    <property type="term" value="F:DNA binding"/>
    <property type="evidence" value="ECO:0007669"/>
    <property type="project" value="InterPro"/>
</dbReference>
<organism evidence="4 5">
    <name type="scientific">Ideonella livida</name>
    <dbReference type="NCBI Taxonomy" id="2707176"/>
    <lineage>
        <taxon>Bacteria</taxon>
        <taxon>Pseudomonadati</taxon>
        <taxon>Pseudomonadota</taxon>
        <taxon>Betaproteobacteria</taxon>
        <taxon>Burkholderiales</taxon>
        <taxon>Sphaerotilaceae</taxon>
        <taxon>Ideonella</taxon>
    </lineage>
</organism>
<keyword evidence="5" id="KW-1185">Reference proteome</keyword>
<sequence length="376" mass="42667">MAGKKKTPNGKWQYVFKRSGVLDRPLYLTFDSEEEGDAYAAKLDALLDRGIVPTDLERPVSVMVLRDLVSEYERQAHPSDKDQQALSAVLRSRGDTPLRTINAQWVDAWIADMKRLEALAPASIRARVGAVARCTDWGMRKGFLTLPDHPLRTLPDGYAQYSVADVQASGGVKREDVERDRRLEPGEHEAILAVIASGVLHRSHRPLAMEHPAAHRFLYVLAVESAMRLREMYTLTLPQIDKARRTVFLDRTKNGDKRQVPLSSVALAELEIYTEARTPDPDQPPDILFPWWDGTHDKRHLVAVSDYLSKRFAGVFNQAGAKGLRFHDLRHEATSRLFERTRLSEAQIMKITGHKSHRMMMRYANLRGSDLAAQLW</sequence>
<dbReference type="CDD" id="cd00796">
    <property type="entry name" value="INT_Rci_Hp1_C"/>
    <property type="match status" value="1"/>
</dbReference>
<evidence type="ECO:0000313" key="5">
    <source>
        <dbReference type="Proteomes" id="UP000484255"/>
    </source>
</evidence>
<dbReference type="InterPro" id="IPR011010">
    <property type="entry name" value="DNA_brk_join_enz"/>
</dbReference>
<evidence type="ECO:0000313" key="4">
    <source>
        <dbReference type="EMBL" id="NDY89779.1"/>
    </source>
</evidence>
<evidence type="ECO:0000259" key="3">
    <source>
        <dbReference type="PROSITE" id="PS51898"/>
    </source>
</evidence>
<protein>
    <submittedName>
        <fullName evidence="4">Site-specific integrase</fullName>
    </submittedName>
</protein>
<accession>A0A7C9TGI8</accession>
<dbReference type="PROSITE" id="PS51898">
    <property type="entry name" value="TYR_RECOMBINASE"/>
    <property type="match status" value="1"/>
</dbReference>
<dbReference type="RefSeq" id="WP_163455630.1">
    <property type="nucleotide sequence ID" value="NZ_JAAGOH010000001.1"/>
</dbReference>
<reference evidence="4 5" key="1">
    <citation type="submission" date="2020-02" db="EMBL/GenBank/DDBJ databases">
        <title>Ideonella bacterium strain TBM-1.</title>
        <authorList>
            <person name="Chen W.-M."/>
        </authorList>
    </citation>
    <scope>NUCLEOTIDE SEQUENCE [LARGE SCALE GENOMIC DNA]</scope>
    <source>
        <strain evidence="4 5">TBM-1</strain>
    </source>
</reference>
<proteinExistence type="predicted"/>
<dbReference type="Pfam" id="PF00589">
    <property type="entry name" value="Phage_integrase"/>
    <property type="match status" value="1"/>
</dbReference>
<dbReference type="GO" id="GO:0006310">
    <property type="term" value="P:DNA recombination"/>
    <property type="evidence" value="ECO:0007669"/>
    <property type="project" value="UniProtKB-KW"/>
</dbReference>